<keyword evidence="1" id="KW-1133">Transmembrane helix</keyword>
<dbReference type="STRING" id="44252.DJ90_59"/>
<protein>
    <submittedName>
        <fullName evidence="2">ABC-2 transporter family protein</fullName>
    </submittedName>
</protein>
<reference evidence="2 4" key="1">
    <citation type="submission" date="2014-04" db="EMBL/GenBank/DDBJ databases">
        <authorList>
            <person name="Bishop-Lilly K.A."/>
            <person name="Broomall S.M."/>
            <person name="Chain P.S."/>
            <person name="Chertkov O."/>
            <person name="Coyne S.R."/>
            <person name="Daligault H.E."/>
            <person name="Davenport K.W."/>
            <person name="Erkkila T."/>
            <person name="Frey K.G."/>
            <person name="Gibbons H.S."/>
            <person name="Gu W."/>
            <person name="Jaissle J."/>
            <person name="Johnson S.L."/>
            <person name="Koroleva G.I."/>
            <person name="Ladner J.T."/>
            <person name="Lo C.-C."/>
            <person name="Minogue T.D."/>
            <person name="Munk C."/>
            <person name="Palacios G.F."/>
            <person name="Redden C.L."/>
            <person name="Rosenzweig C.N."/>
            <person name="Scholz M.B."/>
            <person name="Teshima H."/>
            <person name="Xu Y."/>
        </authorList>
    </citation>
    <scope>NUCLEOTIDE SEQUENCE [LARGE SCALE GENOMIC DNA]</scope>
    <source>
        <strain evidence="2 4">8244</strain>
    </source>
</reference>
<evidence type="ECO:0000313" key="2">
    <source>
        <dbReference type="EMBL" id="KFN05821.1"/>
    </source>
</evidence>
<proteinExistence type="predicted"/>
<dbReference type="InterPro" id="IPR010390">
    <property type="entry name" value="ABC-2_transporter-like"/>
</dbReference>
<feature type="transmembrane region" description="Helical" evidence="1">
    <location>
        <begin position="110"/>
        <end position="128"/>
    </location>
</feature>
<sequence length="258" mass="29105">MLYFTLASKAYARNLQYRGAHMVHNLASAMFGFMYACIWIGLGKDHPLGEYGTQGMVNYIAFTQACLWITSFITNGLGIPQSVRTGQIALDLMRPVHLFSHTMAREWGQIAYQFIFKSIPIYLLYFFIFSLQIPNQWTAVLYTVLGLLGASYLSICINYLIGVSALWTMESSWLYWANSALINLLAGFFIPLEWLPGPLENLAWLSPYPYLLYVPTTIYLGNGSGSALWGTLLWCVLMTACCLLATRLLRRKVEVQGG</sequence>
<feature type="transmembrane region" description="Helical" evidence="1">
    <location>
        <begin position="227"/>
        <end position="249"/>
    </location>
</feature>
<dbReference type="PATRIC" id="fig|44252.3.peg.4305"/>
<feature type="transmembrane region" description="Helical" evidence="1">
    <location>
        <begin position="140"/>
        <end position="161"/>
    </location>
</feature>
<keyword evidence="1" id="KW-0472">Membrane</keyword>
<comment type="caution">
    <text evidence="2">The sequence shown here is derived from an EMBL/GenBank/DDBJ whole genome shotgun (WGS) entry which is preliminary data.</text>
</comment>
<evidence type="ECO:0000313" key="5">
    <source>
        <dbReference type="Proteomes" id="UP000442469"/>
    </source>
</evidence>
<dbReference type="PANTHER" id="PTHR36832:SF2">
    <property type="entry name" value="INTEGRAL MEMBRANE PROTEIN"/>
    <property type="match status" value="1"/>
</dbReference>
<name>A0A090ZNS5_PAEMA</name>
<keyword evidence="4" id="KW-1185">Reference proteome</keyword>
<keyword evidence="1" id="KW-0812">Transmembrane</keyword>
<evidence type="ECO:0000256" key="1">
    <source>
        <dbReference type="SAM" id="Phobius"/>
    </source>
</evidence>
<feature type="transmembrane region" description="Helical" evidence="1">
    <location>
        <begin position="21"/>
        <end position="42"/>
    </location>
</feature>
<evidence type="ECO:0000313" key="4">
    <source>
        <dbReference type="Proteomes" id="UP000029278"/>
    </source>
</evidence>
<gene>
    <name evidence="2" type="ORF">DJ90_59</name>
    <name evidence="3" type="ORF">GNQ08_11715</name>
</gene>
<dbReference type="HOGENOM" id="CLU_084465_0_0_9"/>
<evidence type="ECO:0000313" key="3">
    <source>
        <dbReference type="EMBL" id="MUG23075.1"/>
    </source>
</evidence>
<organism evidence="2 4">
    <name type="scientific">Paenibacillus macerans</name>
    <name type="common">Bacillus macerans</name>
    <dbReference type="NCBI Taxonomy" id="44252"/>
    <lineage>
        <taxon>Bacteria</taxon>
        <taxon>Bacillati</taxon>
        <taxon>Bacillota</taxon>
        <taxon>Bacilli</taxon>
        <taxon>Bacillales</taxon>
        <taxon>Paenibacillaceae</taxon>
        <taxon>Paenibacillus</taxon>
    </lineage>
</organism>
<dbReference type="Proteomes" id="UP000029278">
    <property type="component" value="Unassembled WGS sequence"/>
</dbReference>
<reference evidence="3 5" key="2">
    <citation type="submission" date="2019-11" db="EMBL/GenBank/DDBJ databases">
        <title>Draft genome sequences of five Paenibacillus species of dairy origin.</title>
        <authorList>
            <person name="Olajide A.M."/>
            <person name="Chen S."/>
            <person name="Lapointe G."/>
        </authorList>
    </citation>
    <scope>NUCLEOTIDE SEQUENCE [LARGE SCALE GENOMIC DNA]</scope>
    <source>
        <strain evidence="3 5">3CT49</strain>
    </source>
</reference>
<dbReference type="Pfam" id="PF06182">
    <property type="entry name" value="ABC2_membrane_6"/>
    <property type="match status" value="1"/>
</dbReference>
<accession>A0A090ZNS5</accession>
<dbReference type="RefSeq" id="WP_036625461.1">
    <property type="nucleotide sequence ID" value="NZ_BGML01000002.1"/>
</dbReference>
<dbReference type="OrthoDB" id="2959485at2"/>
<dbReference type="EMBL" id="WNZZ01000007">
    <property type="protein sequence ID" value="MUG23075.1"/>
    <property type="molecule type" value="Genomic_DNA"/>
</dbReference>
<dbReference type="PANTHER" id="PTHR36832">
    <property type="entry name" value="SLR1174 PROTEIN-RELATED"/>
    <property type="match status" value="1"/>
</dbReference>
<dbReference type="GeneID" id="77009116"/>
<dbReference type="AlphaFoldDB" id="A0A090ZNS5"/>
<feature type="transmembrane region" description="Helical" evidence="1">
    <location>
        <begin position="173"/>
        <end position="195"/>
    </location>
</feature>
<dbReference type="EMBL" id="JMQA01000038">
    <property type="protein sequence ID" value="KFN05821.1"/>
    <property type="molecule type" value="Genomic_DNA"/>
</dbReference>
<dbReference type="Proteomes" id="UP000442469">
    <property type="component" value="Unassembled WGS sequence"/>
</dbReference>